<dbReference type="SMART" id="SM00116">
    <property type="entry name" value="CBS"/>
    <property type="match status" value="2"/>
</dbReference>
<dbReference type="KEGG" id="dwd:DSCW_46260"/>
<evidence type="ECO:0000256" key="1">
    <source>
        <dbReference type="ARBA" id="ARBA00023122"/>
    </source>
</evidence>
<keyword evidence="1 2" id="KW-0129">CBS domain</keyword>
<accession>A0A5K7ZAL0</accession>
<dbReference type="AlphaFoldDB" id="A0A5K7ZAL0"/>
<dbReference type="PANTHER" id="PTHR43080:SF2">
    <property type="entry name" value="CBS DOMAIN-CONTAINING PROTEIN"/>
    <property type="match status" value="1"/>
</dbReference>
<proteinExistence type="predicted"/>
<dbReference type="InterPro" id="IPR000644">
    <property type="entry name" value="CBS_dom"/>
</dbReference>
<name>A0A5K7ZAL0_9BACT</name>
<evidence type="ECO:0000259" key="3">
    <source>
        <dbReference type="PROSITE" id="PS51371"/>
    </source>
</evidence>
<organism evidence="4 5">
    <name type="scientific">Desulfosarcina widdelii</name>
    <dbReference type="NCBI Taxonomy" id="947919"/>
    <lineage>
        <taxon>Bacteria</taxon>
        <taxon>Pseudomonadati</taxon>
        <taxon>Thermodesulfobacteriota</taxon>
        <taxon>Desulfobacteria</taxon>
        <taxon>Desulfobacterales</taxon>
        <taxon>Desulfosarcinaceae</taxon>
        <taxon>Desulfosarcina</taxon>
    </lineage>
</organism>
<reference evidence="4 5" key="1">
    <citation type="submission" date="2019-11" db="EMBL/GenBank/DDBJ databases">
        <title>Comparative genomics of hydrocarbon-degrading Desulfosarcina strains.</title>
        <authorList>
            <person name="Watanabe M."/>
            <person name="Kojima H."/>
            <person name="Fukui M."/>
        </authorList>
    </citation>
    <scope>NUCLEOTIDE SEQUENCE [LARGE SCALE GENOMIC DNA]</scope>
    <source>
        <strain evidence="4 5">PP31</strain>
    </source>
</reference>
<feature type="domain" description="CBS" evidence="3">
    <location>
        <begin position="7"/>
        <end position="67"/>
    </location>
</feature>
<dbReference type="PROSITE" id="PS51371">
    <property type="entry name" value="CBS"/>
    <property type="match status" value="2"/>
</dbReference>
<dbReference type="Gene3D" id="3.10.580.10">
    <property type="entry name" value="CBS-domain"/>
    <property type="match status" value="1"/>
</dbReference>
<sequence>MKTAHDMIQEKGRDLLCVPEGATIREALEKMNAGKVGAILVTRKEKPVGIWTERDLLHNILDETFDPGRSRIEAFMTRELILAPHTDTVYNLMDKFLGRRVRHLLIEKDGEIIGMVSAGDVMKASIQEKDSELKQLNSMVGWDYYENWCWRPESK</sequence>
<dbReference type="EMBL" id="AP021875">
    <property type="protein sequence ID" value="BBO77209.1"/>
    <property type="molecule type" value="Genomic_DNA"/>
</dbReference>
<dbReference type="PANTHER" id="PTHR43080">
    <property type="entry name" value="CBS DOMAIN-CONTAINING PROTEIN CBSX3, MITOCHONDRIAL"/>
    <property type="match status" value="1"/>
</dbReference>
<feature type="domain" description="CBS" evidence="3">
    <location>
        <begin position="76"/>
        <end position="131"/>
    </location>
</feature>
<dbReference type="InterPro" id="IPR046342">
    <property type="entry name" value="CBS_dom_sf"/>
</dbReference>
<dbReference type="InterPro" id="IPR051257">
    <property type="entry name" value="Diverse_CBS-Domain"/>
</dbReference>
<gene>
    <name evidence="4" type="ORF">DSCW_46260</name>
</gene>
<protein>
    <submittedName>
        <fullName evidence="4">Signal transduction protein</fullName>
    </submittedName>
</protein>
<evidence type="ECO:0000313" key="5">
    <source>
        <dbReference type="Proteomes" id="UP000427769"/>
    </source>
</evidence>
<evidence type="ECO:0000256" key="2">
    <source>
        <dbReference type="PROSITE-ProRule" id="PRU00703"/>
    </source>
</evidence>
<dbReference type="OrthoDB" id="9794094at2"/>
<evidence type="ECO:0000313" key="4">
    <source>
        <dbReference type="EMBL" id="BBO77209.1"/>
    </source>
</evidence>
<keyword evidence="5" id="KW-1185">Reference proteome</keyword>
<dbReference type="RefSeq" id="WP_155305976.1">
    <property type="nucleotide sequence ID" value="NZ_AP021875.1"/>
</dbReference>
<dbReference type="SUPFAM" id="SSF54631">
    <property type="entry name" value="CBS-domain pair"/>
    <property type="match status" value="1"/>
</dbReference>
<dbReference type="Pfam" id="PF00571">
    <property type="entry name" value="CBS"/>
    <property type="match status" value="2"/>
</dbReference>
<dbReference type="Proteomes" id="UP000427769">
    <property type="component" value="Chromosome"/>
</dbReference>